<feature type="compositionally biased region" description="Basic and acidic residues" evidence="1">
    <location>
        <begin position="90"/>
        <end position="154"/>
    </location>
</feature>
<accession>A0A2A2M3P6</accession>
<dbReference type="EMBL" id="LIAE01005673">
    <property type="protein sequence ID" value="PAV93151.1"/>
    <property type="molecule type" value="Genomic_DNA"/>
</dbReference>
<evidence type="ECO:0000256" key="1">
    <source>
        <dbReference type="SAM" id="MobiDB-lite"/>
    </source>
</evidence>
<dbReference type="AlphaFoldDB" id="A0A2A2M3P6"/>
<evidence type="ECO:0000313" key="2">
    <source>
        <dbReference type="EMBL" id="PAV93151.1"/>
    </source>
</evidence>
<name>A0A2A2M3P6_9BILA</name>
<reference evidence="2 3" key="1">
    <citation type="journal article" date="2017" name="Curr. Biol.">
        <title>Genome architecture and evolution of a unichromosomal asexual nematode.</title>
        <authorList>
            <person name="Fradin H."/>
            <person name="Zegar C."/>
            <person name="Gutwein M."/>
            <person name="Lucas J."/>
            <person name="Kovtun M."/>
            <person name="Corcoran D."/>
            <person name="Baugh L.R."/>
            <person name="Kiontke K."/>
            <person name="Gunsalus K."/>
            <person name="Fitch D.H."/>
            <person name="Piano F."/>
        </authorList>
    </citation>
    <scope>NUCLEOTIDE SEQUENCE [LARGE SCALE GENOMIC DNA]</scope>
    <source>
        <strain evidence="2">PF1309</strain>
    </source>
</reference>
<dbReference type="Proteomes" id="UP000218231">
    <property type="component" value="Unassembled WGS sequence"/>
</dbReference>
<proteinExistence type="predicted"/>
<comment type="caution">
    <text evidence="2">The sequence shown here is derived from an EMBL/GenBank/DDBJ whole genome shotgun (WGS) entry which is preliminary data.</text>
</comment>
<evidence type="ECO:0000313" key="3">
    <source>
        <dbReference type="Proteomes" id="UP000218231"/>
    </source>
</evidence>
<feature type="region of interest" description="Disordered" evidence="1">
    <location>
        <begin position="21"/>
        <end position="188"/>
    </location>
</feature>
<feature type="compositionally biased region" description="Basic and acidic residues" evidence="1">
    <location>
        <begin position="62"/>
        <end position="71"/>
    </location>
</feature>
<gene>
    <name evidence="2" type="ORF">WR25_17371</name>
</gene>
<keyword evidence="3" id="KW-1185">Reference proteome</keyword>
<organism evidence="2 3">
    <name type="scientific">Diploscapter pachys</name>
    <dbReference type="NCBI Taxonomy" id="2018661"/>
    <lineage>
        <taxon>Eukaryota</taxon>
        <taxon>Metazoa</taxon>
        <taxon>Ecdysozoa</taxon>
        <taxon>Nematoda</taxon>
        <taxon>Chromadorea</taxon>
        <taxon>Rhabditida</taxon>
        <taxon>Rhabditina</taxon>
        <taxon>Rhabditomorpha</taxon>
        <taxon>Rhabditoidea</taxon>
        <taxon>Rhabditidae</taxon>
        <taxon>Diploscapter</taxon>
    </lineage>
</organism>
<sequence>MPRSIRPAPPVGTTIASVVLPVSGGGSSSMKAAKPRHQPSAANPISRTIIAGAPSQDAPQRGYDRHPRDDGREQDEADRQQDQQRPVADSQRDAAKQLRSQRRDARGEEQQHGERSDAARHPADRRIERETALEQPRDLHVGGAEHVHHLDRRAMRLQPCAGREDDDRAGSCRPATSSAGAGLSAPSR</sequence>
<protein>
    <submittedName>
        <fullName evidence="2">Uncharacterized protein</fullName>
    </submittedName>
</protein>